<sequence length="100" mass="11227">MRLAEFCRLVDSDSISGTQKLVSLSETAQPTFSVFRTDRFSEEEELKSSSTLASFSAIFRLVFSASLALVSVRTCSSVSSDLSWLRMSLLARMRFRVAWT</sequence>
<proteinExistence type="predicted"/>
<dbReference type="AlphaFoldDB" id="A0A8D8IR65"/>
<dbReference type="EMBL" id="HBUE01261580">
    <property type="protein sequence ID" value="CAG6559350.1"/>
    <property type="molecule type" value="Transcribed_RNA"/>
</dbReference>
<protein>
    <submittedName>
        <fullName evidence="1">(northern house mosquito) hypothetical protein</fullName>
    </submittedName>
</protein>
<name>A0A8D8IR65_CULPI</name>
<organism evidence="1">
    <name type="scientific">Culex pipiens</name>
    <name type="common">House mosquito</name>
    <dbReference type="NCBI Taxonomy" id="7175"/>
    <lineage>
        <taxon>Eukaryota</taxon>
        <taxon>Metazoa</taxon>
        <taxon>Ecdysozoa</taxon>
        <taxon>Arthropoda</taxon>
        <taxon>Hexapoda</taxon>
        <taxon>Insecta</taxon>
        <taxon>Pterygota</taxon>
        <taxon>Neoptera</taxon>
        <taxon>Endopterygota</taxon>
        <taxon>Diptera</taxon>
        <taxon>Nematocera</taxon>
        <taxon>Culicoidea</taxon>
        <taxon>Culicidae</taxon>
        <taxon>Culicinae</taxon>
        <taxon>Culicini</taxon>
        <taxon>Culex</taxon>
        <taxon>Culex</taxon>
    </lineage>
</organism>
<accession>A0A8D8IR65</accession>
<dbReference type="EMBL" id="HBUE01156475">
    <property type="protein sequence ID" value="CAG6508002.1"/>
    <property type="molecule type" value="Transcribed_RNA"/>
</dbReference>
<evidence type="ECO:0000313" key="1">
    <source>
        <dbReference type="EMBL" id="CAG6559350.1"/>
    </source>
</evidence>
<reference evidence="1" key="1">
    <citation type="submission" date="2021-05" db="EMBL/GenBank/DDBJ databases">
        <authorList>
            <person name="Alioto T."/>
            <person name="Alioto T."/>
            <person name="Gomez Garrido J."/>
        </authorList>
    </citation>
    <scope>NUCLEOTIDE SEQUENCE</scope>
</reference>